<dbReference type="Proteomes" id="UP000640274">
    <property type="component" value="Unassembled WGS sequence"/>
</dbReference>
<dbReference type="Gene3D" id="3.40.50.300">
    <property type="entry name" value="P-loop containing nucleotide triphosphate hydrolases"/>
    <property type="match status" value="1"/>
</dbReference>
<name>A0A934J4X9_9BACL</name>
<dbReference type="AlphaFoldDB" id="A0A934J4X9"/>
<dbReference type="EMBL" id="JAELUP010000009">
    <property type="protein sequence ID" value="MBJ6360500.1"/>
    <property type="molecule type" value="Genomic_DNA"/>
</dbReference>
<evidence type="ECO:0000313" key="1">
    <source>
        <dbReference type="EMBL" id="MBJ6360500.1"/>
    </source>
</evidence>
<dbReference type="RefSeq" id="WP_199018055.1">
    <property type="nucleotide sequence ID" value="NZ_JAELUP010000009.1"/>
</dbReference>
<proteinExistence type="predicted"/>
<keyword evidence="2" id="KW-1185">Reference proteome</keyword>
<comment type="caution">
    <text evidence="1">The sequence shown here is derived from an EMBL/GenBank/DDBJ whole genome shotgun (WGS) entry which is preliminary data.</text>
</comment>
<dbReference type="InterPro" id="IPR027417">
    <property type="entry name" value="P-loop_NTPase"/>
</dbReference>
<evidence type="ECO:0000313" key="2">
    <source>
        <dbReference type="Proteomes" id="UP000640274"/>
    </source>
</evidence>
<protein>
    <submittedName>
        <fullName evidence="1">Uncharacterized protein</fullName>
    </submittedName>
</protein>
<organism evidence="1 2">
    <name type="scientific">Paenibacillus roseus</name>
    <dbReference type="NCBI Taxonomy" id="2798579"/>
    <lineage>
        <taxon>Bacteria</taxon>
        <taxon>Bacillati</taxon>
        <taxon>Bacillota</taxon>
        <taxon>Bacilli</taxon>
        <taxon>Bacillales</taxon>
        <taxon>Paenibacillaceae</taxon>
        <taxon>Paenibacillus</taxon>
    </lineage>
</organism>
<gene>
    <name evidence="1" type="ORF">JFN88_04070</name>
</gene>
<accession>A0A934J4X9</accession>
<sequence>MYGIIASAEYGKQIKEVLQDQPILFERIHDSFDAEEFQQLFTSAAGISIDLLIVDITCCSDATALLKGVRRYRITRSARVILIAPGRVPGDSLISWLVADGVYDIVAPAIDPEEDSDDEHDLDIRPYLQRQLAMKYHMGNAARWRNLDDDLDFVSVKKGGQQKKSIKTKTVIKIEQAAPIEKIIYQDRILGTVTIGVFGPVNRSGCTFSAMQLASWLSKHYKTALIELDNNSLLEHVPEEQRYEKDLHIEGLSLFHSVKEKELNELLFQSWDYLIIDFGTKWQDYVSAFARCQLHVLTALGGDFKHTSALTNELFSREWNRPLHIKLLCNEVGFKEWTDSLSRSEKRDMQLHFWRQELHENPFVDDGQTDAILASVLPQKKESWWKSILNKPKEGPKETHVEN</sequence>
<reference evidence="1" key="1">
    <citation type="submission" date="2020-12" db="EMBL/GenBank/DDBJ databases">
        <authorList>
            <person name="Huq M.A."/>
        </authorList>
    </citation>
    <scope>NUCLEOTIDE SEQUENCE</scope>
    <source>
        <strain evidence="1">MAHUQ-46</strain>
    </source>
</reference>